<comment type="caution">
    <text evidence="1">The sequence shown here is derived from an EMBL/GenBank/DDBJ whole genome shotgun (WGS) entry which is preliminary data.</text>
</comment>
<dbReference type="EMBL" id="QGHF01000004">
    <property type="protein sequence ID" value="PWK97335.1"/>
    <property type="molecule type" value="Genomic_DNA"/>
</dbReference>
<dbReference type="AlphaFoldDB" id="A0A2V2BHG7"/>
<accession>A0A2V2BHG7</accession>
<evidence type="ECO:0000313" key="1">
    <source>
        <dbReference type="EMBL" id="PWK97335.1"/>
    </source>
</evidence>
<proteinExistence type="predicted"/>
<name>A0A2V2BHG7_9GAMM</name>
<protein>
    <submittedName>
        <fullName evidence="1">Uncharacterized protein</fullName>
    </submittedName>
</protein>
<gene>
    <name evidence="1" type="ORF">C7431_1048</name>
</gene>
<sequence>MGVLKAAEKALAKGDLAEASKLVNEASDEIQAVKPLDVGSYKELKDRSVVGDGLEHDHIPSFAAIRQAKENELGRKLTPTEEKKSI</sequence>
<dbReference type="Proteomes" id="UP000245981">
    <property type="component" value="Unassembled WGS sequence"/>
</dbReference>
<reference evidence="1 2" key="1">
    <citation type="submission" date="2018-05" db="EMBL/GenBank/DDBJ databases">
        <title>Genomic Encyclopedia of Type Strains, Phase IV (KMG-V): Genome sequencing to study the core and pangenomes of soil and plant-associated prokaryotes.</title>
        <authorList>
            <person name="Whitman W."/>
        </authorList>
    </citation>
    <scope>NUCLEOTIDE SEQUENCE [LARGE SCALE GENOMIC DNA]</scope>
    <source>
        <strain evidence="1 2">PNA 200-10</strain>
    </source>
</reference>
<organism evidence="1 2">
    <name type="scientific">Pantoea allii</name>
    <dbReference type="NCBI Taxonomy" id="574096"/>
    <lineage>
        <taxon>Bacteria</taxon>
        <taxon>Pseudomonadati</taxon>
        <taxon>Pseudomonadota</taxon>
        <taxon>Gammaproteobacteria</taxon>
        <taxon>Enterobacterales</taxon>
        <taxon>Erwiniaceae</taxon>
        <taxon>Pantoea</taxon>
    </lineage>
</organism>
<evidence type="ECO:0000313" key="2">
    <source>
        <dbReference type="Proteomes" id="UP000245981"/>
    </source>
</evidence>